<name>A0A8I3A8M0_9AGAM</name>
<dbReference type="EMBL" id="JAGFBS010000019">
    <property type="protein sequence ID" value="KAG6374103.1"/>
    <property type="molecule type" value="Genomic_DNA"/>
</dbReference>
<dbReference type="Proteomes" id="UP000683000">
    <property type="component" value="Unassembled WGS sequence"/>
</dbReference>
<accession>A0A8I3A8M0</accession>
<evidence type="ECO:0000313" key="3">
    <source>
        <dbReference type="Proteomes" id="UP000683000"/>
    </source>
</evidence>
<protein>
    <submittedName>
        <fullName evidence="2">Uncharacterized protein</fullName>
    </submittedName>
</protein>
<keyword evidence="3" id="KW-1185">Reference proteome</keyword>
<comment type="caution">
    <text evidence="2">The sequence shown here is derived from an EMBL/GenBank/DDBJ whole genome shotgun (WGS) entry which is preliminary data.</text>
</comment>
<proteinExistence type="predicted"/>
<sequence>MPPEFPACHPGSMGRPKLYHTKAERLLAKQTYSKTYYNKNRPKICITNKTRYRRKQGIPTKSPRKPSPATTRTIEQHAAGNAHRLDWDVAGLEQELASILGQSLTTFLDHAFEKLADSASPEVTIQRLKAALHQVREVHK</sequence>
<dbReference type="OrthoDB" id="2654423at2759"/>
<gene>
    <name evidence="2" type="ORF">JVT61DRAFT_4746</name>
</gene>
<evidence type="ECO:0000256" key="1">
    <source>
        <dbReference type="SAM" id="MobiDB-lite"/>
    </source>
</evidence>
<reference evidence="2" key="1">
    <citation type="submission" date="2021-03" db="EMBL/GenBank/DDBJ databases">
        <title>Evolutionary innovations through gain and loss of genes in the ectomycorrhizal Boletales.</title>
        <authorList>
            <person name="Wu G."/>
            <person name="Miyauchi S."/>
            <person name="Morin E."/>
            <person name="Yang Z.-L."/>
            <person name="Xu J."/>
            <person name="Martin F.M."/>
        </authorList>
    </citation>
    <scope>NUCLEOTIDE SEQUENCE</scope>
    <source>
        <strain evidence="2">BR01</strain>
    </source>
</reference>
<dbReference type="AlphaFoldDB" id="A0A8I3A8M0"/>
<feature type="region of interest" description="Disordered" evidence="1">
    <location>
        <begin position="50"/>
        <end position="73"/>
    </location>
</feature>
<organism evidence="2 3">
    <name type="scientific">Boletus reticuloceps</name>
    <dbReference type="NCBI Taxonomy" id="495285"/>
    <lineage>
        <taxon>Eukaryota</taxon>
        <taxon>Fungi</taxon>
        <taxon>Dikarya</taxon>
        <taxon>Basidiomycota</taxon>
        <taxon>Agaricomycotina</taxon>
        <taxon>Agaricomycetes</taxon>
        <taxon>Agaricomycetidae</taxon>
        <taxon>Boletales</taxon>
        <taxon>Boletineae</taxon>
        <taxon>Boletaceae</taxon>
        <taxon>Boletoideae</taxon>
        <taxon>Boletus</taxon>
    </lineage>
</organism>
<evidence type="ECO:0000313" key="2">
    <source>
        <dbReference type="EMBL" id="KAG6374103.1"/>
    </source>
</evidence>